<dbReference type="PANTHER" id="PTHR45792">
    <property type="entry name" value="DIACYLGLYCEROL LIPASE HOMOLOG-RELATED"/>
    <property type="match status" value="1"/>
</dbReference>
<evidence type="ECO:0000256" key="15">
    <source>
        <dbReference type="SAM" id="MobiDB-lite"/>
    </source>
</evidence>
<evidence type="ECO:0000256" key="8">
    <source>
        <dbReference type="ARBA" id="ARBA00022837"/>
    </source>
</evidence>
<dbReference type="InterPro" id="IPR029058">
    <property type="entry name" value="AB_hydrolase_fold"/>
</dbReference>
<dbReference type="InterPro" id="IPR052214">
    <property type="entry name" value="DAG_Lipase-Related"/>
</dbReference>
<keyword evidence="5" id="KW-0812">Transmembrane</keyword>
<feature type="compositionally biased region" description="Low complexity" evidence="15">
    <location>
        <begin position="340"/>
        <end position="353"/>
    </location>
</feature>
<feature type="compositionally biased region" description="Polar residues" evidence="15">
    <location>
        <begin position="300"/>
        <end position="310"/>
    </location>
</feature>
<evidence type="ECO:0000256" key="7">
    <source>
        <dbReference type="ARBA" id="ARBA00022801"/>
    </source>
</evidence>
<proteinExistence type="predicted"/>
<comment type="cofactor">
    <cofactor evidence="1">
        <name>Ca(2+)</name>
        <dbReference type="ChEBI" id="CHEBI:29108"/>
    </cofactor>
</comment>
<feature type="compositionally biased region" description="Low complexity" evidence="15">
    <location>
        <begin position="581"/>
        <end position="595"/>
    </location>
</feature>
<evidence type="ECO:0000256" key="13">
    <source>
        <dbReference type="ARBA" id="ARBA00024531"/>
    </source>
</evidence>
<evidence type="ECO:0000259" key="16">
    <source>
        <dbReference type="Pfam" id="PF01764"/>
    </source>
</evidence>
<feature type="region of interest" description="Disordered" evidence="15">
    <location>
        <begin position="466"/>
        <end position="485"/>
    </location>
</feature>
<dbReference type="RefSeq" id="XP_018281813.1">
    <property type="nucleotide sequence ID" value="XM_018422116.1"/>
</dbReference>
<keyword evidence="11" id="KW-0443">Lipid metabolism</keyword>
<evidence type="ECO:0000256" key="9">
    <source>
        <dbReference type="ARBA" id="ARBA00022963"/>
    </source>
</evidence>
<dbReference type="Gene3D" id="3.40.50.1820">
    <property type="entry name" value="alpha/beta hydrolase"/>
    <property type="match status" value="1"/>
</dbReference>
<dbReference type="GO" id="GO:0046872">
    <property type="term" value="F:metal ion binding"/>
    <property type="evidence" value="ECO:0007669"/>
    <property type="project" value="UniProtKB-KW"/>
</dbReference>
<feature type="compositionally biased region" description="Pro residues" evidence="15">
    <location>
        <begin position="717"/>
        <end position="735"/>
    </location>
</feature>
<evidence type="ECO:0000313" key="18">
    <source>
        <dbReference type="Proteomes" id="UP000053611"/>
    </source>
</evidence>
<keyword evidence="10" id="KW-1133">Transmembrane helix</keyword>
<organism evidence="17 18">
    <name type="scientific">Cutaneotrichosporon oleaginosum</name>
    <dbReference type="NCBI Taxonomy" id="879819"/>
    <lineage>
        <taxon>Eukaryota</taxon>
        <taxon>Fungi</taxon>
        <taxon>Dikarya</taxon>
        <taxon>Basidiomycota</taxon>
        <taxon>Agaricomycotina</taxon>
        <taxon>Tremellomycetes</taxon>
        <taxon>Trichosporonales</taxon>
        <taxon>Trichosporonaceae</taxon>
        <taxon>Cutaneotrichosporon</taxon>
    </lineage>
</organism>
<dbReference type="AlphaFoldDB" id="A0A0J0XW55"/>
<reference evidence="17 18" key="1">
    <citation type="submission" date="2015-03" db="EMBL/GenBank/DDBJ databases">
        <title>Genomics and transcriptomics of the oil-accumulating basidiomycete yeast T. oleaginosus allow insights into substrate utilization and the diverse evolutionary trajectories of mating systems in fungi.</title>
        <authorList>
            <consortium name="DOE Joint Genome Institute"/>
            <person name="Kourist R."/>
            <person name="Kracht O."/>
            <person name="Bracharz F."/>
            <person name="Lipzen A."/>
            <person name="Nolan M."/>
            <person name="Ohm R."/>
            <person name="Grigoriev I."/>
            <person name="Sun S."/>
            <person name="Heitman J."/>
            <person name="Bruck T."/>
            <person name="Nowrousian M."/>
        </authorList>
    </citation>
    <scope>NUCLEOTIDE SEQUENCE [LARGE SCALE GENOMIC DNA]</scope>
    <source>
        <strain evidence="17 18">IBC0246</strain>
    </source>
</reference>
<dbReference type="SUPFAM" id="SSF53474">
    <property type="entry name" value="alpha/beta-Hydrolases"/>
    <property type="match status" value="1"/>
</dbReference>
<keyword evidence="9" id="KW-0442">Lipid degradation</keyword>
<keyword evidence="8" id="KW-0106">Calcium</keyword>
<keyword evidence="18" id="KW-1185">Reference proteome</keyword>
<evidence type="ECO:0000256" key="10">
    <source>
        <dbReference type="ARBA" id="ARBA00022989"/>
    </source>
</evidence>
<dbReference type="PANTHER" id="PTHR45792:SF7">
    <property type="entry name" value="PUTATIVE (AFU_ORTHOLOGUE AFUA_6G02710)-RELATED"/>
    <property type="match status" value="1"/>
</dbReference>
<evidence type="ECO:0000256" key="5">
    <source>
        <dbReference type="ARBA" id="ARBA00022692"/>
    </source>
</evidence>
<comment type="subcellular location">
    <subcellularLocation>
        <location evidence="2">Cell membrane</location>
        <topology evidence="2">Multi-pass membrane protein</topology>
    </subcellularLocation>
</comment>
<evidence type="ECO:0000256" key="12">
    <source>
        <dbReference type="ARBA" id="ARBA00023136"/>
    </source>
</evidence>
<dbReference type="Proteomes" id="UP000053611">
    <property type="component" value="Unassembled WGS sequence"/>
</dbReference>
<feature type="compositionally biased region" description="Low complexity" evidence="15">
    <location>
        <begin position="617"/>
        <end position="629"/>
    </location>
</feature>
<dbReference type="GO" id="GO:0016298">
    <property type="term" value="F:lipase activity"/>
    <property type="evidence" value="ECO:0007669"/>
    <property type="project" value="TreeGrafter"/>
</dbReference>
<feature type="compositionally biased region" description="Basic residues" evidence="15">
    <location>
        <begin position="546"/>
        <end position="557"/>
    </location>
</feature>
<feature type="compositionally biased region" description="Low complexity" evidence="15">
    <location>
        <begin position="519"/>
        <end position="531"/>
    </location>
</feature>
<feature type="region of interest" description="Disordered" evidence="15">
    <location>
        <begin position="378"/>
        <end position="411"/>
    </location>
</feature>
<evidence type="ECO:0000256" key="4">
    <source>
        <dbReference type="ARBA" id="ARBA00022553"/>
    </source>
</evidence>
<feature type="region of interest" description="Disordered" evidence="15">
    <location>
        <begin position="546"/>
        <end position="595"/>
    </location>
</feature>
<evidence type="ECO:0000256" key="3">
    <source>
        <dbReference type="ARBA" id="ARBA00022475"/>
    </source>
</evidence>
<keyword evidence="4" id="KW-0597">Phosphoprotein</keyword>
<feature type="compositionally biased region" description="Basic and acidic residues" evidence="15">
    <location>
        <begin position="569"/>
        <end position="579"/>
    </location>
</feature>
<dbReference type="CDD" id="cd00519">
    <property type="entry name" value="Lipase_3"/>
    <property type="match status" value="1"/>
</dbReference>
<dbReference type="GO" id="GO:0046340">
    <property type="term" value="P:diacylglycerol catabolic process"/>
    <property type="evidence" value="ECO:0007669"/>
    <property type="project" value="TreeGrafter"/>
</dbReference>
<dbReference type="OrthoDB" id="438440at2759"/>
<dbReference type="Pfam" id="PF01764">
    <property type="entry name" value="Lipase_3"/>
    <property type="match status" value="1"/>
</dbReference>
<evidence type="ECO:0000256" key="14">
    <source>
        <dbReference type="ARBA" id="ARBA00026104"/>
    </source>
</evidence>
<keyword evidence="12" id="KW-0472">Membrane</keyword>
<evidence type="ECO:0000256" key="1">
    <source>
        <dbReference type="ARBA" id="ARBA00001913"/>
    </source>
</evidence>
<gene>
    <name evidence="17" type="ORF">CC85DRAFT_282808</name>
</gene>
<dbReference type="GeneID" id="28982719"/>
<feature type="region of interest" description="Disordered" evidence="15">
    <location>
        <begin position="506"/>
        <end position="533"/>
    </location>
</feature>
<keyword evidence="6" id="KW-0479">Metal-binding</keyword>
<comment type="catalytic activity">
    <reaction evidence="13">
        <text>a 1,2-diacyl-sn-glycerol + H2O = a 2-acylglycerol + a fatty acid + H(+)</text>
        <dbReference type="Rhea" id="RHEA:33275"/>
        <dbReference type="ChEBI" id="CHEBI:15377"/>
        <dbReference type="ChEBI" id="CHEBI:15378"/>
        <dbReference type="ChEBI" id="CHEBI:17389"/>
        <dbReference type="ChEBI" id="CHEBI:17815"/>
        <dbReference type="ChEBI" id="CHEBI:28868"/>
        <dbReference type="EC" id="3.1.1.116"/>
    </reaction>
    <physiologicalReaction direction="left-to-right" evidence="13">
        <dbReference type="Rhea" id="RHEA:33276"/>
    </physiologicalReaction>
</comment>
<feature type="region of interest" description="Disordered" evidence="15">
    <location>
        <begin position="611"/>
        <end position="762"/>
    </location>
</feature>
<keyword evidence="3" id="KW-1003">Cell membrane</keyword>
<feature type="region of interest" description="Disordered" evidence="15">
    <location>
        <begin position="1"/>
        <end position="21"/>
    </location>
</feature>
<dbReference type="EMBL" id="KQ087182">
    <property type="protein sequence ID" value="KLT45322.1"/>
    <property type="molecule type" value="Genomic_DNA"/>
</dbReference>
<accession>A0A0J0XW55</accession>
<keyword evidence="7" id="KW-0378">Hydrolase</keyword>
<protein>
    <recommendedName>
        <fullName evidence="14">sn-1-specific diacylglycerol lipase</fullName>
        <ecNumber evidence="14">3.1.1.116</ecNumber>
    </recommendedName>
</protein>
<evidence type="ECO:0000313" key="17">
    <source>
        <dbReference type="EMBL" id="KLT45322.1"/>
    </source>
</evidence>
<feature type="compositionally biased region" description="Low complexity" evidence="15">
    <location>
        <begin position="751"/>
        <end position="762"/>
    </location>
</feature>
<feature type="domain" description="Fungal lipase-type" evidence="16">
    <location>
        <begin position="875"/>
        <end position="1042"/>
    </location>
</feature>
<evidence type="ECO:0000256" key="2">
    <source>
        <dbReference type="ARBA" id="ARBA00004651"/>
    </source>
</evidence>
<feature type="region of interest" description="Disordered" evidence="15">
    <location>
        <begin position="283"/>
        <end position="363"/>
    </location>
</feature>
<evidence type="ECO:0000256" key="6">
    <source>
        <dbReference type="ARBA" id="ARBA00022723"/>
    </source>
</evidence>
<sequence length="1184" mass="128629">MPSTTGDTVATPRVYGPARPSRPLSLPAASHVARGATAPTSTALIHRAQHEAATVFPASIANLISALATSARLSLRVTAFFIEVILEGSQYSTRVGLGYTRRVLISAISSARRVYLASNAALDGDLLAAVGLADNTGKGPSTDAFLNVLDRWTNLGIYVIHHTFTLAELFAMSGFYLTANTVQGASFAAHESVTLFDSLFGSNESSRALSSIITLVRRELLEDPRFKAAEHGKVATLTALTKALTAFACLQNATWHSTAKRLKMKVLYDCTVLMSSDESFSAAKQEPLPLPEIDAPGPTATLSRRSTRQQLPPAIEEAHDADGDVNMNHVPNVGAPAPVRSRMSRSSRTTARSLGPTPDDNKGADLELLLQLEGLASADEGDDDEPPAPVKPKTPMDSPEKSRRRQLKRVHTDTYEITDEFSESMVVTQTLERLAPSPPERERLLPRSSTVNIPDVLVEAVDEDVEMSDQSDNFRPPATPMQTPVVEEDETEWIEVDHLLDEPNSATSALVPSVPSDQSGFSEGPSPSGSSDRIQLVLRTMTNKLLQHRRTVRRVKRMSPSQSPSPPPGKRERERERSHSPFASAAAEPVVAPIAVTRDNSRADVRSIDWGRAAEAGPSSGRSSTPRGSPQKRRADATPPPPPSSPEKRSASLSKGKGKAKMGRRSLAALRDAANFRATVRNKKPQPFPEREEEAGPSEPISISVRQTLRPATTVESPPPSPTTVRGPAPPPSTPFGPRRINRGSMHGSMRTRSSRIQASSSQIFSIGQRDTAANLFPHEPLIKNIHRFMRYSSAAYGQNFLRIFGLGNADFNFPTTGRHHANSWAFAQHTNIQIDALLLSSFTESEAYSPAFAQEKAPPLVHYVAAEHELQAIVLTCRGTLGLSDVLVDLTCDYREISVEGGDPDGAYFVHSGMYDSAVKLTDKHSRVHQTLLDALEQYPTYGLVLCGHSLGGGVAALLAINSAVPAETFMAQNAARERPVRHPRITTPFVTGFSSGLPPGRPIHCYAYGIPAVASPDLARHSEGLITSIIQNADVVPTLSLGVLRDLRNIAVTLFEERGVAEEIVARVMGLKRGASDEAQADWLMSLIKTMRADMDNDKLYPPGSVYIMEYFDVFVTVDQAGPASHSSSKQQAQRVILRQCDSVEERFREPLFSKTMLNDHLPSHYERSTQLLYEGLGQGLL</sequence>
<name>A0A0J0XW55_9TREE</name>
<evidence type="ECO:0000256" key="11">
    <source>
        <dbReference type="ARBA" id="ARBA00023098"/>
    </source>
</evidence>
<dbReference type="GO" id="GO:0019369">
    <property type="term" value="P:arachidonate metabolic process"/>
    <property type="evidence" value="ECO:0007669"/>
    <property type="project" value="TreeGrafter"/>
</dbReference>
<dbReference type="EC" id="3.1.1.116" evidence="14"/>
<feature type="compositionally biased region" description="Polar residues" evidence="15">
    <location>
        <begin position="506"/>
        <end position="518"/>
    </location>
</feature>
<dbReference type="GO" id="GO:0005886">
    <property type="term" value="C:plasma membrane"/>
    <property type="evidence" value="ECO:0007669"/>
    <property type="project" value="UniProtKB-SubCell"/>
</dbReference>
<dbReference type="InterPro" id="IPR002921">
    <property type="entry name" value="Fungal_lipase-type"/>
</dbReference>